<protein>
    <submittedName>
        <fullName evidence="3">Lymphotoxin-alpha</fullName>
    </submittedName>
</protein>
<accession>A0A6P7HLK9</accession>
<reference evidence="3" key="1">
    <citation type="submission" date="2025-08" db="UniProtKB">
        <authorList>
            <consortium name="RefSeq"/>
        </authorList>
    </citation>
    <scope>IDENTIFICATION</scope>
</reference>
<feature type="transmembrane region" description="Helical" evidence="1">
    <location>
        <begin position="26"/>
        <end position="49"/>
    </location>
</feature>
<dbReference type="RefSeq" id="XP_028254753.1">
    <property type="nucleotide sequence ID" value="XM_028398952.1"/>
</dbReference>
<keyword evidence="1" id="KW-0812">Transmembrane</keyword>
<evidence type="ECO:0000313" key="2">
    <source>
        <dbReference type="Proteomes" id="UP000515145"/>
    </source>
</evidence>
<dbReference type="CTD" id="4049"/>
<evidence type="ECO:0000313" key="3">
    <source>
        <dbReference type="RefSeq" id="XP_028254753.1"/>
    </source>
</evidence>
<dbReference type="GeneID" id="114431344"/>
<keyword evidence="2" id="KW-1185">Reference proteome</keyword>
<dbReference type="InterPro" id="IPR008983">
    <property type="entry name" value="Tumour_necrosis_fac-like_dom"/>
</dbReference>
<dbReference type="Gene3D" id="2.60.120.40">
    <property type="match status" value="1"/>
</dbReference>
<dbReference type="SUPFAM" id="SSF49842">
    <property type="entry name" value="TNF-like"/>
    <property type="match status" value="1"/>
</dbReference>
<keyword evidence="1" id="KW-0472">Membrane</keyword>
<name>A0A6P7HLK9_9TELE</name>
<dbReference type="OrthoDB" id="8667946at2759"/>
<keyword evidence="1" id="KW-1133">Transmembrane helix</keyword>
<proteinExistence type="predicted"/>
<organism evidence="2 3">
    <name type="scientific">Parambassis ranga</name>
    <name type="common">Indian glassy fish</name>
    <dbReference type="NCBI Taxonomy" id="210632"/>
    <lineage>
        <taxon>Eukaryota</taxon>
        <taxon>Metazoa</taxon>
        <taxon>Chordata</taxon>
        <taxon>Craniata</taxon>
        <taxon>Vertebrata</taxon>
        <taxon>Euteleostomi</taxon>
        <taxon>Actinopterygii</taxon>
        <taxon>Neopterygii</taxon>
        <taxon>Teleostei</taxon>
        <taxon>Neoteleostei</taxon>
        <taxon>Acanthomorphata</taxon>
        <taxon>Ovalentaria</taxon>
        <taxon>Ambassidae</taxon>
        <taxon>Parambassis</taxon>
    </lineage>
</organism>
<evidence type="ECO:0000256" key="1">
    <source>
        <dbReference type="SAM" id="Phobius"/>
    </source>
</evidence>
<dbReference type="Proteomes" id="UP000515145">
    <property type="component" value="Unplaced"/>
</dbReference>
<gene>
    <name evidence="3" type="primary">lta</name>
</gene>
<sequence>MKQDSEGAAHSSDSMEGQSQWSQRYLLLYVWCGVLTVSMVVMAALLVSIKPTSAEDGRVSTLKPEDVGPTAGSLVASLKSAGTSASYIQLTWSGSSWWPLTCPHCSLVLKNDSILCTDGGTFFIYAQVTFRKPSSTLSRSVILRRNAAPYKGMKKLAEGTFPHSTEGSVWVASIVRLLGGESISIHIQSGDYLGDDTFWGAYQLH</sequence>
<dbReference type="AlphaFoldDB" id="A0A6P7HLK9"/>
<dbReference type="InParanoid" id="A0A6P7HLK9"/>